<feature type="transmembrane region" description="Helical" evidence="6">
    <location>
        <begin position="430"/>
        <end position="451"/>
    </location>
</feature>
<dbReference type="RefSeq" id="WP_154761440.1">
    <property type="nucleotide sequence ID" value="NZ_WMBA01000102.1"/>
</dbReference>
<evidence type="ECO:0000256" key="6">
    <source>
        <dbReference type="SAM" id="Phobius"/>
    </source>
</evidence>
<evidence type="ECO:0000259" key="7">
    <source>
        <dbReference type="PROSITE" id="PS50850"/>
    </source>
</evidence>
<keyword evidence="5 6" id="KW-0472">Membrane</keyword>
<reference evidence="8 9" key="1">
    <citation type="submission" date="2019-11" db="EMBL/GenBank/DDBJ databases">
        <title>Draft genome of Amycolatopsis RM579.</title>
        <authorList>
            <person name="Duangmal K."/>
            <person name="Mingma R."/>
        </authorList>
    </citation>
    <scope>NUCLEOTIDE SEQUENCE [LARGE SCALE GENOMIC DNA]</scope>
    <source>
        <strain evidence="8 9">RM579</strain>
    </source>
</reference>
<keyword evidence="4 6" id="KW-1133">Transmembrane helix</keyword>
<feature type="transmembrane region" description="Helical" evidence="6">
    <location>
        <begin position="338"/>
        <end position="356"/>
    </location>
</feature>
<dbReference type="PANTHER" id="PTHR23501">
    <property type="entry name" value="MAJOR FACILITATOR SUPERFAMILY"/>
    <property type="match status" value="1"/>
</dbReference>
<dbReference type="Pfam" id="PF07690">
    <property type="entry name" value="MFS_1"/>
    <property type="match status" value="1"/>
</dbReference>
<evidence type="ECO:0000256" key="2">
    <source>
        <dbReference type="ARBA" id="ARBA00022448"/>
    </source>
</evidence>
<dbReference type="Gene3D" id="1.20.1250.20">
    <property type="entry name" value="MFS general substrate transporter like domains"/>
    <property type="match status" value="1"/>
</dbReference>
<feature type="transmembrane region" description="Helical" evidence="6">
    <location>
        <begin position="206"/>
        <end position="231"/>
    </location>
</feature>
<feature type="transmembrane region" description="Helical" evidence="6">
    <location>
        <begin position="108"/>
        <end position="129"/>
    </location>
</feature>
<evidence type="ECO:0000256" key="5">
    <source>
        <dbReference type="ARBA" id="ARBA00023136"/>
    </source>
</evidence>
<dbReference type="InterPro" id="IPR020846">
    <property type="entry name" value="MFS_dom"/>
</dbReference>
<sequence length="479" mass="49914">MTRSNDREPGKPFGLRFTLPLMLGTTLNPINSSMIAVGLAGIAAEFRLGPGTAATLVSVLYLCSAVMQPTLGKLATVFGPRRVFASGLMVLIAGGVLGGLAVNFGMLLVSRALIGVGTSAAYPAAMALVRRRADRLGLDVPSRVLGDFSIASQVTVVLGLPLGGALAGALGWRGLFWINVPLAVITLITALVVVEKDGPVKRTGLAGTAAAIDLPGIGLFAAAIVSLLIFLDELTHPVWWELGVAVVLFAGLIAWERRSRSPLIDVRMLARNPALQRTYLRQLIVGLGVYTSLYAISQWMEGAAGYTSYEVGLILLPMSVVSMVLARIASNRGWVRRPIVIGSAMVVGTGALLVVIQHGSPVALLVAVSVLFGVTNGLSNFANQATLYAHSPSETLAIAAGLFRTFGYVGAIFSSSLIGITFGAHTNDSGLHHLALVVTAIGIAALAFTALDRTIPAKATADQVTSPSAHPRSSSPRPE</sequence>
<evidence type="ECO:0000313" key="8">
    <source>
        <dbReference type="EMBL" id="MTD59397.1"/>
    </source>
</evidence>
<dbReference type="PROSITE" id="PS50850">
    <property type="entry name" value="MFS"/>
    <property type="match status" value="1"/>
</dbReference>
<dbReference type="InterPro" id="IPR011701">
    <property type="entry name" value="MFS"/>
</dbReference>
<feature type="transmembrane region" description="Helical" evidence="6">
    <location>
        <begin position="21"/>
        <end position="44"/>
    </location>
</feature>
<feature type="transmembrane region" description="Helical" evidence="6">
    <location>
        <begin position="402"/>
        <end position="424"/>
    </location>
</feature>
<dbReference type="InterPro" id="IPR036259">
    <property type="entry name" value="MFS_trans_sf"/>
</dbReference>
<keyword evidence="2" id="KW-0813">Transport</keyword>
<comment type="caution">
    <text evidence="8">The sequence shown here is derived from an EMBL/GenBank/DDBJ whole genome shotgun (WGS) entry which is preliminary data.</text>
</comment>
<dbReference type="AlphaFoldDB" id="A0A6N7ZCQ5"/>
<dbReference type="EMBL" id="WMBA01000102">
    <property type="protein sequence ID" value="MTD59397.1"/>
    <property type="molecule type" value="Genomic_DNA"/>
</dbReference>
<feature type="transmembrane region" description="Helical" evidence="6">
    <location>
        <begin position="50"/>
        <end position="71"/>
    </location>
</feature>
<name>A0A6N7ZCQ5_9PSEU</name>
<evidence type="ECO:0000313" key="9">
    <source>
        <dbReference type="Proteomes" id="UP000440096"/>
    </source>
</evidence>
<evidence type="ECO:0000256" key="4">
    <source>
        <dbReference type="ARBA" id="ARBA00022989"/>
    </source>
</evidence>
<organism evidence="8 9">
    <name type="scientific">Amycolatopsis pithecellobii</name>
    <dbReference type="NCBI Taxonomy" id="664692"/>
    <lineage>
        <taxon>Bacteria</taxon>
        <taxon>Bacillati</taxon>
        <taxon>Actinomycetota</taxon>
        <taxon>Actinomycetes</taxon>
        <taxon>Pseudonocardiales</taxon>
        <taxon>Pseudonocardiaceae</taxon>
        <taxon>Amycolatopsis</taxon>
    </lineage>
</organism>
<keyword evidence="9" id="KW-1185">Reference proteome</keyword>
<dbReference type="SUPFAM" id="SSF103473">
    <property type="entry name" value="MFS general substrate transporter"/>
    <property type="match status" value="1"/>
</dbReference>
<dbReference type="GO" id="GO:0022857">
    <property type="term" value="F:transmembrane transporter activity"/>
    <property type="evidence" value="ECO:0007669"/>
    <property type="project" value="InterPro"/>
</dbReference>
<feature type="transmembrane region" description="Helical" evidence="6">
    <location>
        <begin position="306"/>
        <end position="326"/>
    </location>
</feature>
<keyword evidence="3 6" id="KW-0812">Transmembrane</keyword>
<feature type="transmembrane region" description="Helical" evidence="6">
    <location>
        <begin position="150"/>
        <end position="170"/>
    </location>
</feature>
<comment type="subcellular location">
    <subcellularLocation>
        <location evidence="1">Cell inner membrane</location>
        <topology evidence="1">Multi-pass membrane protein</topology>
    </subcellularLocation>
</comment>
<dbReference type="OrthoDB" id="3281800at2"/>
<dbReference type="PANTHER" id="PTHR23501:SF191">
    <property type="entry name" value="VACUOLAR BASIC AMINO ACID TRANSPORTER 4"/>
    <property type="match status" value="1"/>
</dbReference>
<dbReference type="GO" id="GO:0005886">
    <property type="term" value="C:plasma membrane"/>
    <property type="evidence" value="ECO:0007669"/>
    <property type="project" value="UniProtKB-SubCell"/>
</dbReference>
<feature type="transmembrane region" description="Helical" evidence="6">
    <location>
        <begin position="237"/>
        <end position="257"/>
    </location>
</feature>
<feature type="transmembrane region" description="Helical" evidence="6">
    <location>
        <begin position="83"/>
        <end position="102"/>
    </location>
</feature>
<feature type="transmembrane region" description="Helical" evidence="6">
    <location>
        <begin position="362"/>
        <end position="381"/>
    </location>
</feature>
<protein>
    <submittedName>
        <fullName evidence="8">MFS transporter</fullName>
    </submittedName>
</protein>
<gene>
    <name evidence="8" type="ORF">GKO32_36255</name>
</gene>
<feature type="transmembrane region" description="Helical" evidence="6">
    <location>
        <begin position="176"/>
        <end position="194"/>
    </location>
</feature>
<accession>A0A6N7ZCQ5</accession>
<dbReference type="Proteomes" id="UP000440096">
    <property type="component" value="Unassembled WGS sequence"/>
</dbReference>
<evidence type="ECO:0000256" key="3">
    <source>
        <dbReference type="ARBA" id="ARBA00022692"/>
    </source>
</evidence>
<evidence type="ECO:0000256" key="1">
    <source>
        <dbReference type="ARBA" id="ARBA00004429"/>
    </source>
</evidence>
<feature type="domain" description="Major facilitator superfamily (MFS) profile" evidence="7">
    <location>
        <begin position="17"/>
        <end position="454"/>
    </location>
</feature>
<proteinExistence type="predicted"/>